<dbReference type="RefSeq" id="XP_009261284.1">
    <property type="nucleotide sequence ID" value="XM_009263009.1"/>
</dbReference>
<dbReference type="GeneID" id="20368509"/>
<name>K3V8K8_FUSPC</name>
<evidence type="ECO:0000313" key="1">
    <source>
        <dbReference type="EMBL" id="EKJ69942.1"/>
    </source>
</evidence>
<protein>
    <submittedName>
        <fullName evidence="1">Uncharacterized protein</fullName>
    </submittedName>
</protein>
<accession>K3V8K8</accession>
<proteinExistence type="predicted"/>
<sequence length="121" mass="13020">MHLDVLMLVEGRGKKPDRGQGPVNLIIKHQPSAKSLADLKNTCCCHGDFPITKAQNNSSKNSRQPCGYLDCFNCFCSIGDVTSLIHPDEASIGQLIVSLALGGTCNDLQGFYEPSVSAIVR</sequence>
<dbReference type="EMBL" id="AFNW01000320">
    <property type="protein sequence ID" value="EKJ69942.1"/>
    <property type="molecule type" value="Genomic_DNA"/>
</dbReference>
<gene>
    <name evidence="1" type="ORF">FPSE_09892</name>
</gene>
<comment type="caution">
    <text evidence="1">The sequence shown here is derived from an EMBL/GenBank/DDBJ whole genome shotgun (WGS) entry which is preliminary data.</text>
</comment>
<dbReference type="AlphaFoldDB" id="K3V8K8"/>
<dbReference type="Proteomes" id="UP000007978">
    <property type="component" value="Chromosome 4"/>
</dbReference>
<dbReference type="HOGENOM" id="CLU_2038208_0_0_1"/>
<keyword evidence="2" id="KW-1185">Reference proteome</keyword>
<evidence type="ECO:0000313" key="2">
    <source>
        <dbReference type="Proteomes" id="UP000007978"/>
    </source>
</evidence>
<dbReference type="KEGG" id="fpu:FPSE_09892"/>
<organism evidence="1 2">
    <name type="scientific">Fusarium pseudograminearum (strain CS3096)</name>
    <name type="common">Wheat and barley crown-rot fungus</name>
    <dbReference type="NCBI Taxonomy" id="1028729"/>
    <lineage>
        <taxon>Eukaryota</taxon>
        <taxon>Fungi</taxon>
        <taxon>Dikarya</taxon>
        <taxon>Ascomycota</taxon>
        <taxon>Pezizomycotina</taxon>
        <taxon>Sordariomycetes</taxon>
        <taxon>Hypocreomycetidae</taxon>
        <taxon>Hypocreales</taxon>
        <taxon>Nectriaceae</taxon>
        <taxon>Fusarium</taxon>
    </lineage>
</organism>
<reference evidence="1 2" key="1">
    <citation type="journal article" date="2012" name="PLoS Pathog.">
        <title>Comparative pathogenomics reveals horizontally acquired novel virulence genes in fungi infecting cereal hosts.</title>
        <authorList>
            <person name="Gardiner D.M."/>
            <person name="McDonald M.C."/>
            <person name="Covarelli L."/>
            <person name="Solomon P.S."/>
            <person name="Rusu A.G."/>
            <person name="Marshall M."/>
            <person name="Kazan K."/>
            <person name="Chakraborty S."/>
            <person name="McDonald B.A."/>
            <person name="Manners J.M."/>
        </authorList>
    </citation>
    <scope>NUCLEOTIDE SEQUENCE [LARGE SCALE GENOMIC DNA]</scope>
    <source>
        <strain evidence="1 2">CS3096</strain>
    </source>
</reference>